<dbReference type="Proteomes" id="UP000240717">
    <property type="component" value="Unassembled WGS sequence"/>
</dbReference>
<dbReference type="PANTHER" id="PTHR43479">
    <property type="entry name" value="ACREF/ENVCD OPERON REPRESSOR-RELATED"/>
    <property type="match status" value="1"/>
</dbReference>
<dbReference type="InterPro" id="IPR050624">
    <property type="entry name" value="HTH-type_Tx_Regulator"/>
</dbReference>
<dbReference type="AlphaFoldDB" id="A0A2T4PXU3"/>
<gene>
    <name evidence="1" type="ORF">BU085_11810</name>
</gene>
<accession>A0A2T4PXU3</accession>
<evidence type="ECO:0000313" key="2">
    <source>
        <dbReference type="Proteomes" id="UP000240717"/>
    </source>
</evidence>
<organism evidence="1 2">
    <name type="scientific">Staphylococcus warneri</name>
    <dbReference type="NCBI Taxonomy" id="1292"/>
    <lineage>
        <taxon>Bacteria</taxon>
        <taxon>Bacillati</taxon>
        <taxon>Bacillota</taxon>
        <taxon>Bacilli</taxon>
        <taxon>Bacillales</taxon>
        <taxon>Staphylococcaceae</taxon>
        <taxon>Staphylococcus</taxon>
    </lineage>
</organism>
<name>A0A2T4PXU3_STAWA</name>
<proteinExistence type="predicted"/>
<evidence type="ECO:0000313" key="1">
    <source>
        <dbReference type="EMBL" id="PTI49571.1"/>
    </source>
</evidence>
<dbReference type="InterPro" id="IPR009057">
    <property type="entry name" value="Homeodomain-like_sf"/>
</dbReference>
<dbReference type="RefSeq" id="WP_075778583.1">
    <property type="nucleotide sequence ID" value="NZ_JAFFRN010000013.1"/>
</dbReference>
<comment type="caution">
    <text evidence="1">The sequence shown here is derived from an EMBL/GenBank/DDBJ whole genome shotgun (WGS) entry which is preliminary data.</text>
</comment>
<dbReference type="SUPFAM" id="SSF46689">
    <property type="entry name" value="Homeodomain-like"/>
    <property type="match status" value="1"/>
</dbReference>
<dbReference type="EMBL" id="PZEV01000061">
    <property type="protein sequence ID" value="PTI49571.1"/>
    <property type="molecule type" value="Genomic_DNA"/>
</dbReference>
<dbReference type="PANTHER" id="PTHR43479:SF16">
    <property type="entry name" value="HTH TETR-TYPE DOMAIN-CONTAINING PROTEIN"/>
    <property type="match status" value="1"/>
</dbReference>
<dbReference type="Gene3D" id="1.10.357.10">
    <property type="entry name" value="Tetracycline Repressor, domain 2"/>
    <property type="match status" value="1"/>
</dbReference>
<sequence>MKYDTNKKMTKFAERTLKEFAKILFWTLKTKPLEKITINELCEKANYPRATFYNYFDDINDLLNYCWQRIASDMVVDNYDSLTPEKRPYILFERCYDYLNGYRDNIEKIMTHNTNDGRFAESLRKYIRQQIYTILVTCPPSKKYQLSYDQMSEHYANTIHMILDWSFIRKNQMDKEEAMEALRYLIGGIQ</sequence>
<protein>
    <submittedName>
        <fullName evidence="1">TetR/AcrR family transcriptional regulator</fullName>
    </submittedName>
</protein>
<reference evidence="1 2" key="1">
    <citation type="journal article" date="2016" name="Front. Microbiol.">
        <title>Comprehensive Phylogenetic Analysis of Bovine Non-aureus Staphylococci Species Based on Whole-Genome Sequencing.</title>
        <authorList>
            <person name="Naushad S."/>
            <person name="Barkema H.W."/>
            <person name="Luby C."/>
            <person name="Condas L.A."/>
            <person name="Nobrega D.B."/>
            <person name="Carson D.A."/>
            <person name="De Buck J."/>
        </authorList>
    </citation>
    <scope>NUCLEOTIDE SEQUENCE [LARGE SCALE GENOMIC DNA]</scope>
    <source>
        <strain evidence="1 2">SNUC 2993</strain>
    </source>
</reference>